<keyword evidence="4" id="KW-0238">DNA-binding</keyword>
<dbReference type="GO" id="GO:0000981">
    <property type="term" value="F:DNA-binding transcription factor activity, RNA polymerase II-specific"/>
    <property type="evidence" value="ECO:0007669"/>
    <property type="project" value="InterPro"/>
</dbReference>
<evidence type="ECO:0000256" key="3">
    <source>
        <dbReference type="ARBA" id="ARBA00023015"/>
    </source>
</evidence>
<dbReference type="CDD" id="cd00067">
    <property type="entry name" value="GAL4"/>
    <property type="match status" value="1"/>
</dbReference>
<proteinExistence type="predicted"/>
<keyword evidence="6" id="KW-0539">Nucleus</keyword>
<reference evidence="8" key="2">
    <citation type="submission" date="2020-02" db="EMBL/GenBank/DDBJ databases">
        <authorList>
            <person name="Gilchrist C.L.M."/>
            <person name="Chooi Y.-H."/>
        </authorList>
    </citation>
    <scope>NUCLEOTIDE SEQUENCE</scope>
    <source>
        <strain evidence="8">MST-FP2251</strain>
    </source>
</reference>
<dbReference type="Pfam" id="PF00172">
    <property type="entry name" value="Zn_clus"/>
    <property type="match status" value="1"/>
</dbReference>
<evidence type="ECO:0000256" key="6">
    <source>
        <dbReference type="ARBA" id="ARBA00023242"/>
    </source>
</evidence>
<evidence type="ECO:0000256" key="4">
    <source>
        <dbReference type="ARBA" id="ARBA00023125"/>
    </source>
</evidence>
<evidence type="ECO:0000313" key="8">
    <source>
        <dbReference type="EMBL" id="KAF9885989.1"/>
    </source>
</evidence>
<dbReference type="SUPFAM" id="SSF57701">
    <property type="entry name" value="Zn2/Cys6 DNA-binding domain"/>
    <property type="match status" value="1"/>
</dbReference>
<dbReference type="PROSITE" id="PS50048">
    <property type="entry name" value="ZN2_CY6_FUNGAL_2"/>
    <property type="match status" value="1"/>
</dbReference>
<dbReference type="InterPro" id="IPR001138">
    <property type="entry name" value="Zn2Cys6_DnaBD"/>
</dbReference>
<keyword evidence="1" id="KW-0479">Metal-binding</keyword>
<dbReference type="PANTHER" id="PTHR47660:SF3">
    <property type="entry name" value="FINGER DOMAIN PROTEIN, PUTATIVE (AFU_ORTHOLOGUE AFUA_4G03310)-RELATED"/>
    <property type="match status" value="1"/>
</dbReference>
<dbReference type="GO" id="GO:0008270">
    <property type="term" value="F:zinc ion binding"/>
    <property type="evidence" value="ECO:0007669"/>
    <property type="project" value="InterPro"/>
</dbReference>
<accession>A0AAD4GQ65</accession>
<evidence type="ECO:0000256" key="1">
    <source>
        <dbReference type="ARBA" id="ARBA00022723"/>
    </source>
</evidence>
<evidence type="ECO:0000259" key="7">
    <source>
        <dbReference type="PROSITE" id="PS50048"/>
    </source>
</evidence>
<dbReference type="EMBL" id="VCAU01000085">
    <property type="protein sequence ID" value="KAF9885989.1"/>
    <property type="molecule type" value="Genomic_DNA"/>
</dbReference>
<dbReference type="Gene3D" id="4.10.240.10">
    <property type="entry name" value="Zn(2)-C6 fungal-type DNA-binding domain"/>
    <property type="match status" value="1"/>
</dbReference>
<dbReference type="SMART" id="SM00066">
    <property type="entry name" value="GAL4"/>
    <property type="match status" value="1"/>
</dbReference>
<name>A0AAD4GQ65_ASPNN</name>
<dbReference type="InterPro" id="IPR036864">
    <property type="entry name" value="Zn2-C6_fun-type_DNA-bd_sf"/>
</dbReference>
<dbReference type="Proteomes" id="UP001194746">
    <property type="component" value="Unassembled WGS sequence"/>
</dbReference>
<keyword evidence="2" id="KW-0862">Zinc</keyword>
<gene>
    <name evidence="8" type="ORF">FE257_012167</name>
</gene>
<organism evidence="8 9">
    <name type="scientific">Aspergillus nanangensis</name>
    <dbReference type="NCBI Taxonomy" id="2582783"/>
    <lineage>
        <taxon>Eukaryota</taxon>
        <taxon>Fungi</taxon>
        <taxon>Dikarya</taxon>
        <taxon>Ascomycota</taxon>
        <taxon>Pezizomycotina</taxon>
        <taxon>Eurotiomycetes</taxon>
        <taxon>Eurotiomycetidae</taxon>
        <taxon>Eurotiales</taxon>
        <taxon>Aspergillaceae</taxon>
        <taxon>Aspergillus</taxon>
        <taxon>Aspergillus subgen. Circumdati</taxon>
    </lineage>
</organism>
<evidence type="ECO:0000313" key="9">
    <source>
        <dbReference type="Proteomes" id="UP001194746"/>
    </source>
</evidence>
<dbReference type="AlphaFoldDB" id="A0AAD4GQ65"/>
<sequence>MTPSAAIERTSAPRRKSCEACKSAKRRCDLALPACLRCARRNIPCIYPGRQPVRWNEMNMDFISTPSQPYTPSQDAIDFALPDLPDVGPLPLADSHLSLNDFDPISQFTYLGASTDIPLDIVKSRTRTLRPVSAIIAKRLQFAVDLLNEAPKMMVLENKTPWCHQQLYKGGMPKTMQDAYACCALYIAKNEINAPVILASFESRIQELLSSPVSTSPIETLSHTQALVLYQIMRLFDGDIRARASAESLMPVLEQSAVSLIGQIEFPDITFANSELPATIHPVMESWDSWVFQESARRTVLFSFYLIQIYKFFQGEEALQCDGRLGLIHSWYLSAHLWNAQSAFDFAVAWAEKEHFVVVNADFSGALRNAQPDDVDLFGKMLLVTVLGVDEVRAWFHSRGAIL</sequence>
<evidence type="ECO:0000256" key="5">
    <source>
        <dbReference type="ARBA" id="ARBA00023163"/>
    </source>
</evidence>
<reference evidence="8" key="1">
    <citation type="journal article" date="2019" name="Beilstein J. Org. Chem.">
        <title>Nanangenines: drimane sesquiterpenoids as the dominant metabolite cohort of a novel Australian fungus, Aspergillus nanangensis.</title>
        <authorList>
            <person name="Lacey H.J."/>
            <person name="Gilchrist C.L.M."/>
            <person name="Crombie A."/>
            <person name="Kalaitzis J.A."/>
            <person name="Vuong D."/>
            <person name="Rutledge P.J."/>
            <person name="Turner P."/>
            <person name="Pitt J.I."/>
            <person name="Lacey E."/>
            <person name="Chooi Y.H."/>
            <person name="Piggott A.M."/>
        </authorList>
    </citation>
    <scope>NUCLEOTIDE SEQUENCE</scope>
    <source>
        <strain evidence="8">MST-FP2251</strain>
    </source>
</reference>
<keyword evidence="5" id="KW-0804">Transcription</keyword>
<dbReference type="PROSITE" id="PS00463">
    <property type="entry name" value="ZN2_CY6_FUNGAL_1"/>
    <property type="match status" value="1"/>
</dbReference>
<keyword evidence="9" id="KW-1185">Reference proteome</keyword>
<keyword evidence="3" id="KW-0805">Transcription regulation</keyword>
<dbReference type="PANTHER" id="PTHR47660">
    <property type="entry name" value="TRANSCRIPTION FACTOR WITH C2H2 AND ZN(2)-CYS(6) DNA BINDING DOMAIN (EUROFUNG)-RELATED-RELATED"/>
    <property type="match status" value="1"/>
</dbReference>
<evidence type="ECO:0000256" key="2">
    <source>
        <dbReference type="ARBA" id="ARBA00022833"/>
    </source>
</evidence>
<feature type="domain" description="Zn(2)-C6 fungal-type" evidence="7">
    <location>
        <begin position="17"/>
        <end position="47"/>
    </location>
</feature>
<protein>
    <recommendedName>
        <fullName evidence="7">Zn(2)-C6 fungal-type domain-containing protein</fullName>
    </recommendedName>
</protein>
<dbReference type="GO" id="GO:0009893">
    <property type="term" value="P:positive regulation of metabolic process"/>
    <property type="evidence" value="ECO:0007669"/>
    <property type="project" value="UniProtKB-ARBA"/>
</dbReference>
<dbReference type="GO" id="GO:0003677">
    <property type="term" value="F:DNA binding"/>
    <property type="evidence" value="ECO:0007669"/>
    <property type="project" value="UniProtKB-KW"/>
</dbReference>
<comment type="caution">
    <text evidence="8">The sequence shown here is derived from an EMBL/GenBank/DDBJ whole genome shotgun (WGS) entry which is preliminary data.</text>
</comment>